<reference evidence="2" key="1">
    <citation type="journal article" date="2018" name="Nat. Plants">
        <title>Whole-genome landscape of Medicago truncatula symbiotic genes.</title>
        <authorList>
            <person name="Pecrix Y."/>
            <person name="Staton S.E."/>
            <person name="Sallet E."/>
            <person name="Lelandais-Briere C."/>
            <person name="Moreau S."/>
            <person name="Carrere S."/>
            <person name="Blein T."/>
            <person name="Jardinaud M.F."/>
            <person name="Latrasse D."/>
            <person name="Zouine M."/>
            <person name="Zahm M."/>
            <person name="Kreplak J."/>
            <person name="Mayjonade B."/>
            <person name="Satge C."/>
            <person name="Perez M."/>
            <person name="Cauet S."/>
            <person name="Marande W."/>
            <person name="Chantry-Darmon C."/>
            <person name="Lopez-Roques C."/>
            <person name="Bouchez O."/>
            <person name="Berard A."/>
            <person name="Debelle F."/>
            <person name="Munos S."/>
            <person name="Bendahmane A."/>
            <person name="Berges H."/>
            <person name="Niebel A."/>
            <person name="Buitink J."/>
            <person name="Frugier F."/>
            <person name="Benhamed M."/>
            <person name="Crespi M."/>
            <person name="Gouzy J."/>
            <person name="Gamas P."/>
        </authorList>
    </citation>
    <scope>NUCLEOTIDE SEQUENCE [LARGE SCALE GENOMIC DNA]</scope>
    <source>
        <strain evidence="2">cv. Jemalong A17</strain>
    </source>
</reference>
<name>A0A396H964_MEDTR</name>
<organism evidence="1 2">
    <name type="scientific">Medicago truncatula</name>
    <name type="common">Barrel medic</name>
    <name type="synonym">Medicago tribuloides</name>
    <dbReference type="NCBI Taxonomy" id="3880"/>
    <lineage>
        <taxon>Eukaryota</taxon>
        <taxon>Viridiplantae</taxon>
        <taxon>Streptophyta</taxon>
        <taxon>Embryophyta</taxon>
        <taxon>Tracheophyta</taxon>
        <taxon>Spermatophyta</taxon>
        <taxon>Magnoliopsida</taxon>
        <taxon>eudicotyledons</taxon>
        <taxon>Gunneridae</taxon>
        <taxon>Pentapetalae</taxon>
        <taxon>rosids</taxon>
        <taxon>fabids</taxon>
        <taxon>Fabales</taxon>
        <taxon>Fabaceae</taxon>
        <taxon>Papilionoideae</taxon>
        <taxon>50 kb inversion clade</taxon>
        <taxon>NPAAA clade</taxon>
        <taxon>Hologalegina</taxon>
        <taxon>IRL clade</taxon>
        <taxon>Trifolieae</taxon>
        <taxon>Medicago</taxon>
    </lineage>
</organism>
<evidence type="ECO:0000313" key="1">
    <source>
        <dbReference type="EMBL" id="RHN49832.1"/>
    </source>
</evidence>
<accession>A0A396H964</accession>
<dbReference type="EMBL" id="PSQE01000006">
    <property type="protein sequence ID" value="RHN49832.1"/>
    <property type="molecule type" value="Genomic_DNA"/>
</dbReference>
<proteinExistence type="predicted"/>
<comment type="caution">
    <text evidence="1">The sequence shown here is derived from an EMBL/GenBank/DDBJ whole genome shotgun (WGS) entry which is preliminary data.</text>
</comment>
<dbReference type="AlphaFoldDB" id="A0A396H964"/>
<dbReference type="Proteomes" id="UP000265566">
    <property type="component" value="Chromosome 6"/>
</dbReference>
<evidence type="ECO:0000313" key="2">
    <source>
        <dbReference type="Proteomes" id="UP000265566"/>
    </source>
</evidence>
<protein>
    <submittedName>
        <fullName evidence="1">Uncharacterized protein</fullName>
    </submittedName>
</protein>
<sequence length="47" mass="5551">MVFPNYIINHFDRHLFIVPMRTADNSGKKLAFKQVTEWPVSNIMQKS</sequence>
<dbReference type="Gramene" id="rna34056">
    <property type="protein sequence ID" value="RHN49832.1"/>
    <property type="gene ID" value="gene34056"/>
</dbReference>
<gene>
    <name evidence="1" type="ORF">MtrunA17_Chr6g0450861</name>
</gene>